<dbReference type="SUPFAM" id="SSF49785">
    <property type="entry name" value="Galactose-binding domain-like"/>
    <property type="match status" value="1"/>
</dbReference>
<dbReference type="STRING" id="880526.GCA_000427365_01086"/>
<keyword evidence="8" id="KW-1185">Reference proteome</keyword>
<dbReference type="InterPro" id="IPR013783">
    <property type="entry name" value="Ig-like_fold"/>
</dbReference>
<dbReference type="AlphaFoldDB" id="A0A379MQX3"/>
<dbReference type="PANTHER" id="PTHR42812:SF14">
    <property type="entry name" value="SECRETED PROTEIN"/>
    <property type="match status" value="1"/>
</dbReference>
<dbReference type="RefSeq" id="WP_051214373.1">
    <property type="nucleotide sequence ID" value="NZ_UGVL01000001.1"/>
</dbReference>
<evidence type="ECO:0000313" key="7">
    <source>
        <dbReference type="EMBL" id="SUE33159.1"/>
    </source>
</evidence>
<dbReference type="InterPro" id="IPR051795">
    <property type="entry name" value="Glycosyl_Hydrlase_43"/>
</dbReference>
<evidence type="ECO:0000256" key="3">
    <source>
        <dbReference type="ARBA" id="ARBA00023295"/>
    </source>
</evidence>
<dbReference type="InterPro" id="IPR023296">
    <property type="entry name" value="Glyco_hydro_beta-prop_sf"/>
</dbReference>
<organism evidence="7 8">
    <name type="scientific">Rikenella microfusus</name>
    <dbReference type="NCBI Taxonomy" id="28139"/>
    <lineage>
        <taxon>Bacteria</taxon>
        <taxon>Pseudomonadati</taxon>
        <taxon>Bacteroidota</taxon>
        <taxon>Bacteroidia</taxon>
        <taxon>Bacteroidales</taxon>
        <taxon>Rikenellaceae</taxon>
        <taxon>Rikenella</taxon>
    </lineage>
</organism>
<dbReference type="InterPro" id="IPR006710">
    <property type="entry name" value="Glyco_hydro_43"/>
</dbReference>
<dbReference type="EMBL" id="UGVL01000001">
    <property type="protein sequence ID" value="SUE33159.1"/>
    <property type="molecule type" value="Genomic_DNA"/>
</dbReference>
<dbReference type="OrthoDB" id="9801455at2"/>
<feature type="domain" description="F5/8 type C" evidence="6">
    <location>
        <begin position="332"/>
        <end position="482"/>
    </location>
</feature>
<dbReference type="Gene3D" id="2.60.120.260">
    <property type="entry name" value="Galactose-binding domain-like"/>
    <property type="match status" value="1"/>
</dbReference>
<evidence type="ECO:0000259" key="6">
    <source>
        <dbReference type="PROSITE" id="PS50022"/>
    </source>
</evidence>
<dbReference type="PANTHER" id="PTHR42812">
    <property type="entry name" value="BETA-XYLOSIDASE"/>
    <property type="match status" value="1"/>
</dbReference>
<dbReference type="CDD" id="cd00063">
    <property type="entry name" value="FN3"/>
    <property type="match status" value="1"/>
</dbReference>
<comment type="similarity">
    <text evidence="1 4">Belongs to the glycosyl hydrolase 43 family.</text>
</comment>
<keyword evidence="5" id="KW-0732">Signal</keyword>
<dbReference type="Proteomes" id="UP000255233">
    <property type="component" value="Unassembled WGS sequence"/>
</dbReference>
<dbReference type="GO" id="GO:0005975">
    <property type="term" value="P:carbohydrate metabolic process"/>
    <property type="evidence" value="ECO:0007669"/>
    <property type="project" value="InterPro"/>
</dbReference>
<reference evidence="7 8" key="1">
    <citation type="submission" date="2018-06" db="EMBL/GenBank/DDBJ databases">
        <authorList>
            <consortium name="Pathogen Informatics"/>
            <person name="Doyle S."/>
        </authorList>
    </citation>
    <scope>NUCLEOTIDE SEQUENCE [LARGE SCALE GENOMIC DNA]</scope>
    <source>
        <strain evidence="7 8">NCTC11190</strain>
    </source>
</reference>
<evidence type="ECO:0000313" key="8">
    <source>
        <dbReference type="Proteomes" id="UP000255233"/>
    </source>
</evidence>
<dbReference type="PROSITE" id="PS50022">
    <property type="entry name" value="FA58C_3"/>
    <property type="match status" value="1"/>
</dbReference>
<dbReference type="GO" id="GO:0004553">
    <property type="term" value="F:hydrolase activity, hydrolyzing O-glycosyl compounds"/>
    <property type="evidence" value="ECO:0007669"/>
    <property type="project" value="InterPro"/>
</dbReference>
<feature type="signal peptide" evidence="5">
    <location>
        <begin position="1"/>
        <end position="19"/>
    </location>
</feature>
<dbReference type="InterPro" id="IPR000421">
    <property type="entry name" value="FA58C"/>
</dbReference>
<dbReference type="SUPFAM" id="SSF75005">
    <property type="entry name" value="Arabinanase/levansucrase/invertase"/>
    <property type="match status" value="1"/>
</dbReference>
<dbReference type="InterPro" id="IPR003961">
    <property type="entry name" value="FN3_dom"/>
</dbReference>
<dbReference type="Pfam" id="PF04616">
    <property type="entry name" value="Glyco_hydro_43"/>
    <property type="match status" value="1"/>
</dbReference>
<evidence type="ECO:0000256" key="2">
    <source>
        <dbReference type="ARBA" id="ARBA00022801"/>
    </source>
</evidence>
<evidence type="ECO:0000256" key="1">
    <source>
        <dbReference type="ARBA" id="ARBA00009865"/>
    </source>
</evidence>
<keyword evidence="2 4" id="KW-0378">Hydrolase</keyword>
<accession>A0A379MQX3</accession>
<dbReference type="Gene3D" id="2.115.10.20">
    <property type="entry name" value="Glycosyl hydrolase domain, family 43"/>
    <property type="match status" value="1"/>
</dbReference>
<sequence>MKKIGLWLWAVCFCTAAHGAGKIRAEVARQPRTFCNPVDLPYRFMLIPEGKGAREAADPVVVPFGGRYYLFASKSGGCWHTADFAQWTYVPVPDSVLPIEDYAPALFERGGWLYYAGSVPGDAMLYRSKAPERGEWEPVARIPSRWDPAFWVEGDDLYVYYGSSPVDPIRMVTLDANTFRPKAAPQDCFDSDTSVHGWERPGARHELKRRPYIEGAWMTKYGGKYYLQYAGPGTEWDTYADGVYLGDSPVGPWRYMPNSPTSAKEGGFIGGAGHGCLFEVEGRWWKAATNSISVKHMFERRVSFYPSGFDADGYLWTDTYRGDYPMWLPGGSPDGTAGPRWELLSLHRPVRVSSAWDGHGGMLAADENVRTEWAARSAGADEWLEIDLGPGCRVAAVQVNFGEFGSALTARDARPRQSYVLEASHDGQRWYTVADNSEKTTDTPHDYIEFRKPFRARYLRIRNVKYTVSPCFSLRDLRVFGFRRGKAPGAVDDLAVVRDREDDCRAALRWSPVPGADGYVVRYGIAPDKLYGSIRIPDGRADGWEMTGLNSGVPYWFAADVFNGSGTVRGKPVAAR</sequence>
<dbReference type="Pfam" id="PF00754">
    <property type="entry name" value="F5_F8_type_C"/>
    <property type="match status" value="1"/>
</dbReference>
<feature type="chain" id="PRO_5016747249" evidence="5">
    <location>
        <begin position="20"/>
        <end position="576"/>
    </location>
</feature>
<dbReference type="CDD" id="cd08982">
    <property type="entry name" value="GH43-like"/>
    <property type="match status" value="1"/>
</dbReference>
<dbReference type="InterPro" id="IPR008979">
    <property type="entry name" value="Galactose-bd-like_sf"/>
</dbReference>
<protein>
    <submittedName>
        <fullName evidence="7">Beta-xylosidase</fullName>
    </submittedName>
</protein>
<gene>
    <name evidence="7" type="ORF">NCTC11190_00356</name>
</gene>
<name>A0A379MQX3_9BACT</name>
<proteinExistence type="inferred from homology"/>
<evidence type="ECO:0000256" key="5">
    <source>
        <dbReference type="SAM" id="SignalP"/>
    </source>
</evidence>
<dbReference type="Gene3D" id="2.60.40.10">
    <property type="entry name" value="Immunoglobulins"/>
    <property type="match status" value="1"/>
</dbReference>
<keyword evidence="3 4" id="KW-0326">Glycosidase</keyword>
<evidence type="ECO:0000256" key="4">
    <source>
        <dbReference type="RuleBase" id="RU361187"/>
    </source>
</evidence>